<evidence type="ECO:0000256" key="1">
    <source>
        <dbReference type="SAM" id="MobiDB-lite"/>
    </source>
</evidence>
<evidence type="ECO:0000313" key="4">
    <source>
        <dbReference type="Proteomes" id="UP000619265"/>
    </source>
</evidence>
<dbReference type="AlphaFoldDB" id="A0A833TSF4"/>
<accession>A0A833TSF4</accession>
<dbReference type="Gramene" id="Jr16_22810_p1">
    <property type="protein sequence ID" value="cds.Jr16_22810_p1"/>
    <property type="gene ID" value="Jr16_22810"/>
</dbReference>
<proteinExistence type="predicted"/>
<feature type="compositionally biased region" description="Pro residues" evidence="1">
    <location>
        <begin position="106"/>
        <end position="127"/>
    </location>
</feature>
<sequence length="127" mass="13735">GNRIETVKPEKLKRMEVGGQKWLCVALVLVLAIFHTEAARIRLLGEGEVFLNMKSKGIQERDLSKGVYYGMKPKGVPIPPSGPSKRTSDSPPRPPHDPFHEALPKGPVPPSAPNPGPFDTSAPPPLS</sequence>
<evidence type="ECO:0000313" key="2">
    <source>
        <dbReference type="EMBL" id="KAF5444433.1"/>
    </source>
</evidence>
<gene>
    <name evidence="2" type="ORF">F2P56_036908</name>
    <name evidence="3" type="ORF">F2P56_036909</name>
</gene>
<comment type="caution">
    <text evidence="2">The sequence shown here is derived from an EMBL/GenBank/DDBJ whole genome shotgun (WGS) entry which is preliminary data.</text>
</comment>
<reference evidence="2" key="1">
    <citation type="submission" date="2015-10" db="EMBL/GenBank/DDBJ databases">
        <authorList>
            <person name="Martinez-Garcia P.J."/>
            <person name="Crepeau M.W."/>
            <person name="Puiu D."/>
            <person name="Gonzalez-Ibeas D."/>
            <person name="Whalen J."/>
            <person name="Stevens K."/>
            <person name="Paul R."/>
            <person name="Butterfield T."/>
            <person name="Britton M."/>
            <person name="Reagan R."/>
            <person name="Chakraborty S."/>
            <person name="Walawage S.L."/>
            <person name="Vasquez-Gross H.A."/>
            <person name="Cardeno C."/>
            <person name="Famula R."/>
            <person name="Pratt K."/>
            <person name="Kuruganti S."/>
            <person name="Aradhya M.K."/>
            <person name="Leslie C.A."/>
            <person name="Dandekar A.M."/>
            <person name="Salzberg S.L."/>
            <person name="Wegrzyn J.L."/>
            <person name="Langley C.H."/>
            <person name="Neale D.B."/>
        </authorList>
    </citation>
    <scope>NUCLEOTIDE SEQUENCE</scope>
    <source>
        <tissue evidence="2">Leaves</tissue>
    </source>
</reference>
<evidence type="ECO:0000313" key="3">
    <source>
        <dbReference type="EMBL" id="KAF5444434.1"/>
    </source>
</evidence>
<protein>
    <submittedName>
        <fullName evidence="2">Uncharacterized protein</fullName>
    </submittedName>
</protein>
<feature type="region of interest" description="Disordered" evidence="1">
    <location>
        <begin position="69"/>
        <end position="127"/>
    </location>
</feature>
<dbReference type="Gramene" id="Jr16_22800_p1">
    <property type="protein sequence ID" value="cds.Jr16_22800_p1"/>
    <property type="gene ID" value="Jr16_22800"/>
</dbReference>
<dbReference type="EMBL" id="LIHL02000016">
    <property type="protein sequence ID" value="KAF5444433.1"/>
    <property type="molecule type" value="Genomic_DNA"/>
</dbReference>
<dbReference type="Proteomes" id="UP000619265">
    <property type="component" value="Unassembled WGS sequence"/>
</dbReference>
<reference evidence="2" key="2">
    <citation type="submission" date="2020-03" db="EMBL/GenBank/DDBJ databases">
        <title>Walnut 2.0.</title>
        <authorList>
            <person name="Marrano A."/>
            <person name="Britton M."/>
            <person name="Zimin A.V."/>
            <person name="Zaini P.A."/>
            <person name="Workman R."/>
            <person name="Puiu D."/>
            <person name="Bianco L."/>
            <person name="Allen B.J."/>
            <person name="Troggio M."/>
            <person name="Leslie C.A."/>
            <person name="Timp W."/>
            <person name="Dendekar A."/>
            <person name="Salzberg S.L."/>
            <person name="Neale D.B."/>
        </authorList>
    </citation>
    <scope>NUCLEOTIDE SEQUENCE</scope>
    <source>
        <tissue evidence="2">Leaves</tissue>
    </source>
</reference>
<feature type="compositionally biased region" description="Basic and acidic residues" evidence="1">
    <location>
        <begin position="94"/>
        <end position="103"/>
    </location>
</feature>
<dbReference type="EMBL" id="LIHL02000016">
    <property type="protein sequence ID" value="KAF5444434.1"/>
    <property type="molecule type" value="Genomic_DNA"/>
</dbReference>
<organism evidence="2 4">
    <name type="scientific">Juglans regia</name>
    <name type="common">English walnut</name>
    <dbReference type="NCBI Taxonomy" id="51240"/>
    <lineage>
        <taxon>Eukaryota</taxon>
        <taxon>Viridiplantae</taxon>
        <taxon>Streptophyta</taxon>
        <taxon>Embryophyta</taxon>
        <taxon>Tracheophyta</taxon>
        <taxon>Spermatophyta</taxon>
        <taxon>Magnoliopsida</taxon>
        <taxon>eudicotyledons</taxon>
        <taxon>Gunneridae</taxon>
        <taxon>Pentapetalae</taxon>
        <taxon>rosids</taxon>
        <taxon>fabids</taxon>
        <taxon>Fagales</taxon>
        <taxon>Juglandaceae</taxon>
        <taxon>Juglans</taxon>
    </lineage>
</organism>
<feature type="non-terminal residue" evidence="2">
    <location>
        <position position="1"/>
    </location>
</feature>
<name>A0A833TSF4_JUGRE</name>